<dbReference type="EMBL" id="CP117417">
    <property type="protein sequence ID" value="WCT78805.1"/>
    <property type="molecule type" value="Genomic_DNA"/>
</dbReference>
<feature type="transmembrane region" description="Helical" evidence="7">
    <location>
        <begin position="23"/>
        <end position="40"/>
    </location>
</feature>
<keyword evidence="4" id="KW-0808">Transferase</keyword>
<keyword evidence="3" id="KW-0597">Phosphoprotein</keyword>
<keyword evidence="5" id="KW-0418">Kinase</keyword>
<evidence type="ECO:0000256" key="7">
    <source>
        <dbReference type="SAM" id="Phobius"/>
    </source>
</evidence>
<dbReference type="InterPro" id="IPR036097">
    <property type="entry name" value="HisK_dim/P_sf"/>
</dbReference>
<dbReference type="InterPro" id="IPR000014">
    <property type="entry name" value="PAS"/>
</dbReference>
<sequence>MASVWPDAGAKKWTIRAMRDSKLPWPAIILEFLTLLLLYLDGAGLLMVALTGAFWTFSLLAVWWWCSDQAEPDAPREIEGNARQQQLEQGHMVRRALIAALEGTGAPMMLVDRARIIDANAAARAALGEHILGQDPRIALRHPDAIRLLDSADDETATASIRGLTRSGSLWQLTRRPVYPGLWVIEARDRTAEADISRAHTDFVANASHELRTPLSSVIGYVETISESVGKMDGAVMQRFLGTVLREARRMQALLNDLMSLSQLEAEKHDAPTSQIDLAPLAARVVGEFAPPPGNPARVEFVKPDEPFEVAGDVKQIEQVLRNLIDNALKYGDADQPVTVSLTHAPRGMAEFLVTDRGAGISADHLPHLTRRFYRTDPGRSRAAGGTGLGLAIVKHVVERHRGKLDITSKVGVGTKVSVRLPLIPAKEQKVTSPS</sequence>
<organism evidence="9 10">
    <name type="scientific">Novosphingobium humi</name>
    <dbReference type="NCBI Taxonomy" id="2282397"/>
    <lineage>
        <taxon>Bacteria</taxon>
        <taxon>Pseudomonadati</taxon>
        <taxon>Pseudomonadota</taxon>
        <taxon>Alphaproteobacteria</taxon>
        <taxon>Sphingomonadales</taxon>
        <taxon>Sphingomonadaceae</taxon>
        <taxon>Novosphingobium</taxon>
    </lineage>
</organism>
<dbReference type="SUPFAM" id="SSF47384">
    <property type="entry name" value="Homodimeric domain of signal transducing histidine kinase"/>
    <property type="match status" value="1"/>
</dbReference>
<keyword evidence="7" id="KW-0812">Transmembrane</keyword>
<dbReference type="SMART" id="SM00388">
    <property type="entry name" value="HisKA"/>
    <property type="match status" value="1"/>
</dbReference>
<comment type="catalytic activity">
    <reaction evidence="1">
        <text>ATP + protein L-histidine = ADP + protein N-phospho-L-histidine.</text>
        <dbReference type="EC" id="2.7.13.3"/>
    </reaction>
</comment>
<dbReference type="PANTHER" id="PTHR45453">
    <property type="entry name" value="PHOSPHATE REGULON SENSOR PROTEIN PHOR"/>
    <property type="match status" value="1"/>
</dbReference>
<dbReference type="InterPro" id="IPR005467">
    <property type="entry name" value="His_kinase_dom"/>
</dbReference>
<dbReference type="Gene3D" id="1.10.287.130">
    <property type="match status" value="1"/>
</dbReference>
<keyword evidence="9" id="KW-0067">ATP-binding</keyword>
<dbReference type="CDD" id="cd00082">
    <property type="entry name" value="HisKA"/>
    <property type="match status" value="1"/>
</dbReference>
<name>A0ABY7U2I3_9SPHN</name>
<evidence type="ECO:0000256" key="5">
    <source>
        <dbReference type="ARBA" id="ARBA00022777"/>
    </source>
</evidence>
<dbReference type="PRINTS" id="PR00344">
    <property type="entry name" value="BCTRLSENSOR"/>
</dbReference>
<dbReference type="Pfam" id="PF02518">
    <property type="entry name" value="HATPase_c"/>
    <property type="match status" value="1"/>
</dbReference>
<dbReference type="RefSeq" id="WP_273619105.1">
    <property type="nucleotide sequence ID" value="NZ_CP117417.1"/>
</dbReference>
<dbReference type="EC" id="2.7.13.3" evidence="2"/>
<evidence type="ECO:0000259" key="8">
    <source>
        <dbReference type="PROSITE" id="PS50109"/>
    </source>
</evidence>
<keyword evidence="10" id="KW-1185">Reference proteome</keyword>
<keyword evidence="7" id="KW-0472">Membrane</keyword>
<keyword evidence="7" id="KW-1133">Transmembrane helix</keyword>
<proteinExistence type="predicted"/>
<keyword evidence="6" id="KW-0902">Two-component regulatory system</keyword>
<dbReference type="SMART" id="SM00387">
    <property type="entry name" value="HATPase_c"/>
    <property type="match status" value="1"/>
</dbReference>
<dbReference type="InterPro" id="IPR003661">
    <property type="entry name" value="HisK_dim/P_dom"/>
</dbReference>
<dbReference type="InterPro" id="IPR036890">
    <property type="entry name" value="HATPase_C_sf"/>
</dbReference>
<evidence type="ECO:0000256" key="2">
    <source>
        <dbReference type="ARBA" id="ARBA00012438"/>
    </source>
</evidence>
<dbReference type="Pfam" id="PF13188">
    <property type="entry name" value="PAS_8"/>
    <property type="match status" value="1"/>
</dbReference>
<dbReference type="InterPro" id="IPR050351">
    <property type="entry name" value="BphY/WalK/GraS-like"/>
</dbReference>
<feature type="domain" description="Histidine kinase" evidence="8">
    <location>
        <begin position="206"/>
        <end position="425"/>
    </location>
</feature>
<gene>
    <name evidence="9" type="ORF">PQ457_07505</name>
</gene>
<dbReference type="CDD" id="cd00075">
    <property type="entry name" value="HATPase"/>
    <property type="match status" value="1"/>
</dbReference>
<dbReference type="Gene3D" id="3.30.565.10">
    <property type="entry name" value="Histidine kinase-like ATPase, C-terminal domain"/>
    <property type="match status" value="1"/>
</dbReference>
<dbReference type="Pfam" id="PF00512">
    <property type="entry name" value="HisKA"/>
    <property type="match status" value="1"/>
</dbReference>
<evidence type="ECO:0000256" key="6">
    <source>
        <dbReference type="ARBA" id="ARBA00023012"/>
    </source>
</evidence>
<dbReference type="SUPFAM" id="SSF55874">
    <property type="entry name" value="ATPase domain of HSP90 chaperone/DNA topoisomerase II/histidine kinase"/>
    <property type="match status" value="1"/>
</dbReference>
<accession>A0ABY7U2I3</accession>
<dbReference type="PROSITE" id="PS50109">
    <property type="entry name" value="HIS_KIN"/>
    <property type="match status" value="1"/>
</dbReference>
<protein>
    <recommendedName>
        <fullName evidence="2">histidine kinase</fullName>
        <ecNumber evidence="2">2.7.13.3</ecNumber>
    </recommendedName>
</protein>
<reference evidence="9 10" key="1">
    <citation type="submission" date="2023-02" db="EMBL/GenBank/DDBJ databases">
        <title>Genome sequence of Novosphingobium humi KACC 19094.</title>
        <authorList>
            <person name="Kim S."/>
            <person name="Heo J."/>
            <person name="Kwon S.-W."/>
        </authorList>
    </citation>
    <scope>NUCLEOTIDE SEQUENCE [LARGE SCALE GENOMIC DNA]</scope>
    <source>
        <strain evidence="9 10">KACC 19094</strain>
    </source>
</reference>
<keyword evidence="9" id="KW-0547">Nucleotide-binding</keyword>
<dbReference type="PANTHER" id="PTHR45453:SF1">
    <property type="entry name" value="PHOSPHATE REGULON SENSOR PROTEIN PHOR"/>
    <property type="match status" value="1"/>
</dbReference>
<feature type="transmembrane region" description="Helical" evidence="7">
    <location>
        <begin position="45"/>
        <end position="65"/>
    </location>
</feature>
<dbReference type="InterPro" id="IPR004358">
    <property type="entry name" value="Sig_transdc_His_kin-like_C"/>
</dbReference>
<evidence type="ECO:0000256" key="4">
    <source>
        <dbReference type="ARBA" id="ARBA00022679"/>
    </source>
</evidence>
<evidence type="ECO:0000256" key="3">
    <source>
        <dbReference type="ARBA" id="ARBA00022553"/>
    </source>
</evidence>
<evidence type="ECO:0000256" key="1">
    <source>
        <dbReference type="ARBA" id="ARBA00000085"/>
    </source>
</evidence>
<dbReference type="GO" id="GO:0005524">
    <property type="term" value="F:ATP binding"/>
    <property type="evidence" value="ECO:0007669"/>
    <property type="project" value="UniProtKB-KW"/>
</dbReference>
<dbReference type="InterPro" id="IPR003594">
    <property type="entry name" value="HATPase_dom"/>
</dbReference>
<dbReference type="Proteomes" id="UP001218231">
    <property type="component" value="Chromosome"/>
</dbReference>
<evidence type="ECO:0000313" key="9">
    <source>
        <dbReference type="EMBL" id="WCT78805.1"/>
    </source>
</evidence>
<evidence type="ECO:0000313" key="10">
    <source>
        <dbReference type="Proteomes" id="UP001218231"/>
    </source>
</evidence>